<sequence>MALVFRRPAQSAGRPAQKRSSPSLACPAKRECRTPGQAAGGVKYEFWPSDLKRAGHTSVEVEDHEPLGRHLAKLGPNEACGIHLARMQKLPCKLIPSSKFRNGADRWWCPIHQGSYGKKAQLEQAKKTGVKCCDQSAALVDCVCSSEVKNLRLVEPGELGHADDYCELGLWIGLAPALDTYSGQDSYFFAGIHVQARKELGGKKVIDKNYPAVRIKDATGRFPNIPAGGILVTTPAALEYLYYMENRCPVNAQFRLAPSLPRSTVQLKDIVRCKHCSALHEDIGDRFGQQSHKKHLCGSCGRDICDRAGSIGNPLQVFDRVWSRKSVDQIDPQNKEIRIDSAVHRLMCWPSTPALFWSRGAPEVWGIHVHGYDERGDRVIDDTYGSVYVDGKKLSRAELFLSMLRNSCWMEDKPGMAPMARELEDD</sequence>
<comment type="caution">
    <text evidence="2">The sequence shown here is derived from an EMBL/GenBank/DDBJ whole genome shotgun (WGS) entry which is preliminary data.</text>
</comment>
<dbReference type="AlphaFoldDB" id="A0A812PPE9"/>
<dbReference type="Proteomes" id="UP000604046">
    <property type="component" value="Unassembled WGS sequence"/>
</dbReference>
<evidence type="ECO:0000256" key="1">
    <source>
        <dbReference type="SAM" id="MobiDB-lite"/>
    </source>
</evidence>
<name>A0A812PPE9_9DINO</name>
<proteinExistence type="predicted"/>
<evidence type="ECO:0000313" key="3">
    <source>
        <dbReference type="Proteomes" id="UP000604046"/>
    </source>
</evidence>
<organism evidence="2 3">
    <name type="scientific">Symbiodinium natans</name>
    <dbReference type="NCBI Taxonomy" id="878477"/>
    <lineage>
        <taxon>Eukaryota</taxon>
        <taxon>Sar</taxon>
        <taxon>Alveolata</taxon>
        <taxon>Dinophyceae</taxon>
        <taxon>Suessiales</taxon>
        <taxon>Symbiodiniaceae</taxon>
        <taxon>Symbiodinium</taxon>
    </lineage>
</organism>
<gene>
    <name evidence="2" type="ORF">SNAT2548_LOCUS17886</name>
</gene>
<dbReference type="EMBL" id="CAJNDS010002127">
    <property type="protein sequence ID" value="CAE7341791.1"/>
    <property type="molecule type" value="Genomic_DNA"/>
</dbReference>
<keyword evidence="3" id="KW-1185">Reference proteome</keyword>
<feature type="region of interest" description="Disordered" evidence="1">
    <location>
        <begin position="1"/>
        <end position="32"/>
    </location>
</feature>
<protein>
    <submittedName>
        <fullName evidence="2">Uncharacterized protein</fullName>
    </submittedName>
</protein>
<accession>A0A812PPE9</accession>
<reference evidence="2" key="1">
    <citation type="submission" date="2021-02" db="EMBL/GenBank/DDBJ databases">
        <authorList>
            <person name="Dougan E. K."/>
            <person name="Rhodes N."/>
            <person name="Thang M."/>
            <person name="Chan C."/>
        </authorList>
    </citation>
    <scope>NUCLEOTIDE SEQUENCE</scope>
</reference>
<evidence type="ECO:0000313" key="2">
    <source>
        <dbReference type="EMBL" id="CAE7341791.1"/>
    </source>
</evidence>